<evidence type="ECO:0000313" key="1">
    <source>
        <dbReference type="EMBL" id="CQR71961.1"/>
    </source>
</evidence>
<name>A0A0U1KX23_9FIRM</name>
<accession>A0A0U1KX23</accession>
<gene>
    <name evidence="1" type="ORF">SpAn4DRAFT_5202</name>
</gene>
<protein>
    <submittedName>
        <fullName evidence="1">Uncharacterized protein</fullName>
    </submittedName>
</protein>
<sequence length="77" mass="8537">MWPHIISLLCLQGSACQESAPATAAKAMPQYLMIAFATFVGLIKKRNNRLLAKVRGYFLITFTLRLTVRLQPVGLAC</sequence>
<organism evidence="1 2">
    <name type="scientific">Sporomusa ovata</name>
    <dbReference type="NCBI Taxonomy" id="2378"/>
    <lineage>
        <taxon>Bacteria</taxon>
        <taxon>Bacillati</taxon>
        <taxon>Bacillota</taxon>
        <taxon>Negativicutes</taxon>
        <taxon>Selenomonadales</taxon>
        <taxon>Sporomusaceae</taxon>
        <taxon>Sporomusa</taxon>
    </lineage>
</organism>
<keyword evidence="2" id="KW-1185">Reference proteome</keyword>
<evidence type="ECO:0000313" key="2">
    <source>
        <dbReference type="Proteomes" id="UP000049855"/>
    </source>
</evidence>
<dbReference type="EMBL" id="CTRP01000007">
    <property type="protein sequence ID" value="CQR71961.1"/>
    <property type="molecule type" value="Genomic_DNA"/>
</dbReference>
<dbReference type="Proteomes" id="UP000049855">
    <property type="component" value="Unassembled WGS sequence"/>
</dbReference>
<dbReference type="AlphaFoldDB" id="A0A0U1KX23"/>
<proteinExistence type="predicted"/>
<reference evidence="2" key="1">
    <citation type="submission" date="2015-03" db="EMBL/GenBank/DDBJ databases">
        <authorList>
            <person name="Nijsse Bart"/>
        </authorList>
    </citation>
    <scope>NUCLEOTIDE SEQUENCE [LARGE SCALE GENOMIC DNA]</scope>
</reference>